<dbReference type="PROSITE" id="PS51257">
    <property type="entry name" value="PROKAR_LIPOPROTEIN"/>
    <property type="match status" value="1"/>
</dbReference>
<proteinExistence type="predicted"/>
<dbReference type="InterPro" id="IPR001638">
    <property type="entry name" value="Solute-binding_3/MltF_N"/>
</dbReference>
<evidence type="ECO:0000256" key="1">
    <source>
        <dbReference type="ARBA" id="ARBA00022729"/>
    </source>
</evidence>
<name>A0A645AKP4_9ZZZZ</name>
<sequence length="292" mass="31370">MKKSITRIAIIVLVSTFLLTACASSPAATAAVEATAAPTSKPAGCLGDPAKMIADLNCQEITIAVENAYLPFNYILVSTGEPGGWDYEAWTEICSRLNCTPVYVETAFDSMIQQVAQGQIMVGADGLTITDERKQQVDFSEGYLAINQRLLVRSGETRITSMQSFVDDASLKFAAQSSSTNYETAEQFLPVERIQAFEQVPFAVQALIAGDVDGLIIDEIVGQGYINQSDGKIEFAGETIQSDELGFIFPKGSTLLEPVNKALEAMKADGTLAALNTKFFGNDFAVTGDDIK</sequence>
<dbReference type="SMART" id="SM00062">
    <property type="entry name" value="PBPb"/>
    <property type="match status" value="1"/>
</dbReference>
<keyword evidence="1" id="KW-0732">Signal</keyword>
<dbReference type="AlphaFoldDB" id="A0A645AKP4"/>
<dbReference type="EMBL" id="VSSQ01014414">
    <property type="protein sequence ID" value="MPM53607.1"/>
    <property type="molecule type" value="Genomic_DNA"/>
</dbReference>
<reference evidence="3" key="1">
    <citation type="submission" date="2019-08" db="EMBL/GenBank/DDBJ databases">
        <authorList>
            <person name="Kucharzyk K."/>
            <person name="Murdoch R.W."/>
            <person name="Higgins S."/>
            <person name="Loffler F."/>
        </authorList>
    </citation>
    <scope>NUCLEOTIDE SEQUENCE</scope>
</reference>
<feature type="domain" description="Solute-binding protein family 3/N-terminal" evidence="2">
    <location>
        <begin position="60"/>
        <end position="283"/>
    </location>
</feature>
<protein>
    <submittedName>
        <fullName evidence="3">L-cystine-binding protein TcyA</fullName>
    </submittedName>
</protein>
<dbReference type="PANTHER" id="PTHR35936:SF17">
    <property type="entry name" value="ARGININE-BINDING EXTRACELLULAR PROTEIN ARTP"/>
    <property type="match status" value="1"/>
</dbReference>
<dbReference type="PANTHER" id="PTHR35936">
    <property type="entry name" value="MEMBRANE-BOUND LYTIC MUREIN TRANSGLYCOSYLASE F"/>
    <property type="match status" value="1"/>
</dbReference>
<gene>
    <name evidence="3" type="primary">tcyA_3</name>
    <name evidence="3" type="ORF">SDC9_100375</name>
</gene>
<dbReference type="Pfam" id="PF00497">
    <property type="entry name" value="SBP_bac_3"/>
    <property type="match status" value="1"/>
</dbReference>
<comment type="caution">
    <text evidence="3">The sequence shown here is derived from an EMBL/GenBank/DDBJ whole genome shotgun (WGS) entry which is preliminary data.</text>
</comment>
<evidence type="ECO:0000259" key="2">
    <source>
        <dbReference type="SMART" id="SM00062"/>
    </source>
</evidence>
<dbReference type="SUPFAM" id="SSF53850">
    <property type="entry name" value="Periplasmic binding protein-like II"/>
    <property type="match status" value="1"/>
</dbReference>
<dbReference type="Gene3D" id="3.40.190.10">
    <property type="entry name" value="Periplasmic binding protein-like II"/>
    <property type="match status" value="2"/>
</dbReference>
<organism evidence="3">
    <name type="scientific">bioreactor metagenome</name>
    <dbReference type="NCBI Taxonomy" id="1076179"/>
    <lineage>
        <taxon>unclassified sequences</taxon>
        <taxon>metagenomes</taxon>
        <taxon>ecological metagenomes</taxon>
    </lineage>
</organism>
<dbReference type="CDD" id="cd13530">
    <property type="entry name" value="PBP2_peptides_like"/>
    <property type="match status" value="1"/>
</dbReference>
<accession>A0A645AKP4</accession>
<evidence type="ECO:0000313" key="3">
    <source>
        <dbReference type="EMBL" id="MPM53607.1"/>
    </source>
</evidence>